<feature type="domain" description="Major facilitator superfamily (MFS) profile" evidence="7">
    <location>
        <begin position="62"/>
        <end position="525"/>
    </location>
</feature>
<feature type="transmembrane region" description="Helical" evidence="6">
    <location>
        <begin position="364"/>
        <end position="384"/>
    </location>
</feature>
<feature type="transmembrane region" description="Helical" evidence="6">
    <location>
        <begin position="189"/>
        <end position="207"/>
    </location>
</feature>
<sequence>MMNNSDAEAAVPPSNITVTFPPGTKILEDGSRNTGHGDGHLVFIPTPSDDPDDPLNWSKARKYINFGIISWYTFMIFVILDVGGVCWGIWVELWNTTFNDLNNIYGANLAGLAMGCVLFIPFALKYGRRVVYIFSVTVTLACTIWMSQVNGVVSLVLANLFSGLAGAVSEALVQMTVADIFFVHERGTFNGIYLIMTSAGAYLGPVASGYMVDGQGWRWLYYWCTIGIAISFISIVFFYEETKFVPALTGQSSTPNPSQIQEPLEDAKDNTVTSVATRTSVIDYTKPMKTYRQRMALFTTTPGSLSTFLRHGYQPFIVLFTIPSVFLISIIYSGLLAWLSLILVTETAIFNLPPYSFSASAVGLLYLAGFTGSLIGAVYGGPLSDWSIVYLAKRNGGIYEPEMRLYMSLFPMILGPGGIFLYGYTATNGMHWIIPNIGVAIFAFSLVAISDNVLTYLLDSYSEILGDILTSLAFVRNGMSTLITFTCAFWIDSLGYQKTILSFGFLALATNLLLLPMIFWGKKLRIMSAPRYARMAAQQFDPRAI</sequence>
<dbReference type="PROSITE" id="PS50850">
    <property type="entry name" value="MFS"/>
    <property type="match status" value="1"/>
</dbReference>
<evidence type="ECO:0000256" key="3">
    <source>
        <dbReference type="ARBA" id="ARBA00022989"/>
    </source>
</evidence>
<feature type="transmembrane region" description="Helical" evidence="6">
    <location>
        <begin position="405"/>
        <end position="425"/>
    </location>
</feature>
<dbReference type="PANTHER" id="PTHR23502">
    <property type="entry name" value="MAJOR FACILITATOR SUPERFAMILY"/>
    <property type="match status" value="1"/>
</dbReference>
<dbReference type="OrthoDB" id="5215911at2759"/>
<evidence type="ECO:0000256" key="4">
    <source>
        <dbReference type="ARBA" id="ARBA00023136"/>
    </source>
</evidence>
<feature type="transmembrane region" description="Helical" evidence="6">
    <location>
        <begin position="469"/>
        <end position="491"/>
    </location>
</feature>
<dbReference type="Pfam" id="PF07690">
    <property type="entry name" value="MFS_1"/>
    <property type="match status" value="1"/>
</dbReference>
<dbReference type="InterPro" id="IPR020846">
    <property type="entry name" value="MFS_dom"/>
</dbReference>
<feature type="transmembrane region" description="Helical" evidence="6">
    <location>
        <begin position="219"/>
        <end position="239"/>
    </location>
</feature>
<evidence type="ECO:0000256" key="1">
    <source>
        <dbReference type="ARBA" id="ARBA00004141"/>
    </source>
</evidence>
<evidence type="ECO:0000256" key="2">
    <source>
        <dbReference type="ARBA" id="ARBA00022692"/>
    </source>
</evidence>
<dbReference type="Gene3D" id="1.20.1250.20">
    <property type="entry name" value="MFS general substrate transporter like domains"/>
    <property type="match status" value="1"/>
</dbReference>
<dbReference type="RefSeq" id="XP_016236772.1">
    <property type="nucleotide sequence ID" value="XM_016378095.1"/>
</dbReference>
<dbReference type="AlphaFoldDB" id="A0A0D1YNB6"/>
<feature type="region of interest" description="Disordered" evidence="5">
    <location>
        <begin position="1"/>
        <end position="23"/>
    </location>
</feature>
<dbReference type="EMBL" id="KN847494">
    <property type="protein sequence ID" value="KIW16556.1"/>
    <property type="molecule type" value="Genomic_DNA"/>
</dbReference>
<dbReference type="Proteomes" id="UP000053328">
    <property type="component" value="Unassembled WGS sequence"/>
</dbReference>
<dbReference type="HOGENOM" id="CLU_008455_13_3_1"/>
<feature type="transmembrane region" description="Helical" evidence="6">
    <location>
        <begin position="69"/>
        <end position="91"/>
    </location>
</feature>
<dbReference type="STRING" id="91928.A0A0D1YNB6"/>
<feature type="transmembrane region" description="Helical" evidence="6">
    <location>
        <begin position="130"/>
        <end position="148"/>
    </location>
</feature>
<name>A0A0D1YNB6_9EURO</name>
<feature type="transmembrane region" description="Helical" evidence="6">
    <location>
        <begin position="316"/>
        <end position="344"/>
    </location>
</feature>
<proteinExistence type="predicted"/>
<dbReference type="GO" id="GO:0005886">
    <property type="term" value="C:plasma membrane"/>
    <property type="evidence" value="ECO:0007669"/>
    <property type="project" value="TreeGrafter"/>
</dbReference>
<evidence type="ECO:0000313" key="8">
    <source>
        <dbReference type="EMBL" id="KIW16556.1"/>
    </source>
</evidence>
<dbReference type="InterPro" id="IPR036259">
    <property type="entry name" value="MFS_trans_sf"/>
</dbReference>
<protein>
    <recommendedName>
        <fullName evidence="7">Major facilitator superfamily (MFS) profile domain-containing protein</fullName>
    </recommendedName>
</protein>
<dbReference type="GO" id="GO:0022857">
    <property type="term" value="F:transmembrane transporter activity"/>
    <property type="evidence" value="ECO:0007669"/>
    <property type="project" value="InterPro"/>
</dbReference>
<dbReference type="PANTHER" id="PTHR23502:SF50">
    <property type="entry name" value="TRANSPORTER, PUTATIVE (AFU_ORTHOLOGUE AFUA_5G00430)-RELATED"/>
    <property type="match status" value="1"/>
</dbReference>
<evidence type="ECO:0000259" key="7">
    <source>
        <dbReference type="PROSITE" id="PS50850"/>
    </source>
</evidence>
<keyword evidence="9" id="KW-1185">Reference proteome</keyword>
<feature type="transmembrane region" description="Helical" evidence="6">
    <location>
        <begin position="437"/>
        <end position="457"/>
    </location>
</feature>
<keyword evidence="2 6" id="KW-0812">Transmembrane</keyword>
<comment type="subcellular location">
    <subcellularLocation>
        <location evidence="1">Membrane</location>
        <topology evidence="1">Multi-pass membrane protein</topology>
    </subcellularLocation>
</comment>
<evidence type="ECO:0000256" key="5">
    <source>
        <dbReference type="SAM" id="MobiDB-lite"/>
    </source>
</evidence>
<dbReference type="VEuPathDB" id="FungiDB:PV08_03744"/>
<dbReference type="InterPro" id="IPR011701">
    <property type="entry name" value="MFS"/>
</dbReference>
<keyword evidence="3 6" id="KW-1133">Transmembrane helix</keyword>
<evidence type="ECO:0000313" key="9">
    <source>
        <dbReference type="Proteomes" id="UP000053328"/>
    </source>
</evidence>
<dbReference type="SUPFAM" id="SSF103473">
    <property type="entry name" value="MFS general substrate transporter"/>
    <property type="match status" value="1"/>
</dbReference>
<keyword evidence="4 6" id="KW-0472">Membrane</keyword>
<feature type="transmembrane region" description="Helical" evidence="6">
    <location>
        <begin position="103"/>
        <end position="123"/>
    </location>
</feature>
<feature type="transmembrane region" description="Helical" evidence="6">
    <location>
        <begin position="503"/>
        <end position="521"/>
    </location>
</feature>
<feature type="transmembrane region" description="Helical" evidence="6">
    <location>
        <begin position="160"/>
        <end position="182"/>
    </location>
</feature>
<accession>A0A0D1YNB6</accession>
<organism evidence="8 9">
    <name type="scientific">Exophiala spinifera</name>
    <dbReference type="NCBI Taxonomy" id="91928"/>
    <lineage>
        <taxon>Eukaryota</taxon>
        <taxon>Fungi</taxon>
        <taxon>Dikarya</taxon>
        <taxon>Ascomycota</taxon>
        <taxon>Pezizomycotina</taxon>
        <taxon>Eurotiomycetes</taxon>
        <taxon>Chaetothyriomycetidae</taxon>
        <taxon>Chaetothyriales</taxon>
        <taxon>Herpotrichiellaceae</taxon>
        <taxon>Exophiala</taxon>
    </lineage>
</organism>
<dbReference type="GeneID" id="27330827"/>
<evidence type="ECO:0000256" key="6">
    <source>
        <dbReference type="SAM" id="Phobius"/>
    </source>
</evidence>
<gene>
    <name evidence="8" type="ORF">PV08_03744</name>
</gene>
<reference evidence="8 9" key="1">
    <citation type="submission" date="2015-01" db="EMBL/GenBank/DDBJ databases">
        <title>The Genome Sequence of Exophiala spinifera CBS89968.</title>
        <authorList>
            <consortium name="The Broad Institute Genomics Platform"/>
            <person name="Cuomo C."/>
            <person name="de Hoog S."/>
            <person name="Gorbushina A."/>
            <person name="Stielow B."/>
            <person name="Teixiera M."/>
            <person name="Abouelleil A."/>
            <person name="Chapman S.B."/>
            <person name="Priest M."/>
            <person name="Young S.K."/>
            <person name="Wortman J."/>
            <person name="Nusbaum C."/>
            <person name="Birren B."/>
        </authorList>
    </citation>
    <scope>NUCLEOTIDE SEQUENCE [LARGE SCALE GENOMIC DNA]</scope>
    <source>
        <strain evidence="8 9">CBS 89968</strain>
    </source>
</reference>